<evidence type="ECO:0000313" key="5">
    <source>
        <dbReference type="Proteomes" id="UP001302676"/>
    </source>
</evidence>
<comment type="caution">
    <text evidence="4">The sequence shown here is derived from an EMBL/GenBank/DDBJ whole genome shotgun (WGS) entry which is preliminary data.</text>
</comment>
<organism evidence="4 5">
    <name type="scientific">Dichotomopilus funicola</name>
    <dbReference type="NCBI Taxonomy" id="1934379"/>
    <lineage>
        <taxon>Eukaryota</taxon>
        <taxon>Fungi</taxon>
        <taxon>Dikarya</taxon>
        <taxon>Ascomycota</taxon>
        <taxon>Pezizomycotina</taxon>
        <taxon>Sordariomycetes</taxon>
        <taxon>Sordariomycetidae</taxon>
        <taxon>Sordariales</taxon>
        <taxon>Chaetomiaceae</taxon>
        <taxon>Dichotomopilus</taxon>
    </lineage>
</organism>
<feature type="transmembrane region" description="Helical" evidence="2">
    <location>
        <begin position="270"/>
        <end position="294"/>
    </location>
</feature>
<reference evidence="4" key="2">
    <citation type="submission" date="2023-05" db="EMBL/GenBank/DDBJ databases">
        <authorList>
            <consortium name="Lawrence Berkeley National Laboratory"/>
            <person name="Steindorff A."/>
            <person name="Hensen N."/>
            <person name="Bonometti L."/>
            <person name="Westerberg I."/>
            <person name="Brannstrom I.O."/>
            <person name="Guillou S."/>
            <person name="Cros-Aarteil S."/>
            <person name="Calhoun S."/>
            <person name="Haridas S."/>
            <person name="Kuo A."/>
            <person name="Mondo S."/>
            <person name="Pangilinan J."/>
            <person name="Riley R."/>
            <person name="Labutti K."/>
            <person name="Andreopoulos B."/>
            <person name="Lipzen A."/>
            <person name="Chen C."/>
            <person name="Yanf M."/>
            <person name="Daum C."/>
            <person name="Ng V."/>
            <person name="Clum A."/>
            <person name="Ohm R."/>
            <person name="Martin F."/>
            <person name="Silar P."/>
            <person name="Natvig D."/>
            <person name="Lalanne C."/>
            <person name="Gautier V."/>
            <person name="Ament-Velasquez S.L."/>
            <person name="Kruys A."/>
            <person name="Hutchinson M.I."/>
            <person name="Powell A.J."/>
            <person name="Barry K."/>
            <person name="Miller A.N."/>
            <person name="Grigoriev I.V."/>
            <person name="Debuchy R."/>
            <person name="Gladieux P."/>
            <person name="Thoren M.H."/>
            <person name="Johannesson H."/>
        </authorList>
    </citation>
    <scope>NUCLEOTIDE SEQUENCE</scope>
    <source>
        <strain evidence="4">CBS 141.50</strain>
    </source>
</reference>
<dbReference type="EMBL" id="MU853556">
    <property type="protein sequence ID" value="KAK4147372.1"/>
    <property type="molecule type" value="Genomic_DNA"/>
</dbReference>
<dbReference type="Gene3D" id="1.20.1280.140">
    <property type="match status" value="1"/>
</dbReference>
<feature type="region of interest" description="Disordered" evidence="1">
    <location>
        <begin position="300"/>
        <end position="444"/>
    </location>
</feature>
<feature type="compositionally biased region" description="Low complexity" evidence="1">
    <location>
        <begin position="234"/>
        <end position="249"/>
    </location>
</feature>
<evidence type="ECO:0000256" key="1">
    <source>
        <dbReference type="SAM" id="MobiDB-lite"/>
    </source>
</evidence>
<dbReference type="AlphaFoldDB" id="A0AAN6V9T1"/>
<feature type="compositionally biased region" description="Low complexity" evidence="1">
    <location>
        <begin position="343"/>
        <end position="353"/>
    </location>
</feature>
<proteinExistence type="predicted"/>
<name>A0AAN6V9T1_9PEZI</name>
<dbReference type="RefSeq" id="XP_062640743.1">
    <property type="nucleotide sequence ID" value="XM_062779234.1"/>
</dbReference>
<keyword evidence="2" id="KW-1133">Transmembrane helix</keyword>
<keyword evidence="2" id="KW-0472">Membrane</keyword>
<dbReference type="GeneID" id="87815847"/>
<accession>A0AAN6V9T1</accession>
<keyword evidence="2" id="KW-0812">Transmembrane</keyword>
<feature type="compositionally biased region" description="Polar residues" evidence="1">
    <location>
        <begin position="250"/>
        <end position="263"/>
    </location>
</feature>
<feature type="chain" id="PRO_5043049816" evidence="3">
    <location>
        <begin position="20"/>
        <end position="444"/>
    </location>
</feature>
<sequence>MKSPIQLGFVWCAIGLVAAVQPPPSQSDVAFTSALVRRTLDLSTYFKSYDTAVKNLTTYVDVFASDPRRSYDFGYAAGFLISFMSGGAKVIGDSGASVTDEVPGVIETVRRDVSTLATTLISQKPAFERAGACTYLHNATSDLATHHAELTTALLAKLPTDYQEFAQGFATSIGGEYLKASAAFADGNCTDGSSSGSGSSATSIGNPGEPSATGGSGSGTNPTYDPSQTGGVGSPDQTGSSGQSSPTGDAGNQINPGRTSSDALSDGTKVGIGVGVSVGVLSLIGGALALWFCLRRRQQPQQTPVYSNTAIMPPYPEAEDTGKRELGGVEIQSPPGKSPAPSPAVAVAAAEQPYPQPYPLPSTELDGRQQTPAPVGMDNRQHTPGPVELSNRVHTPGPVEMGPAVPPTSELSAHPYHVYDPGYNQQPQLQQQPQQWHQGQHPHA</sequence>
<dbReference type="Proteomes" id="UP001302676">
    <property type="component" value="Unassembled WGS sequence"/>
</dbReference>
<evidence type="ECO:0000256" key="3">
    <source>
        <dbReference type="SAM" id="SignalP"/>
    </source>
</evidence>
<feature type="compositionally biased region" description="Polar residues" evidence="1">
    <location>
        <begin position="219"/>
        <end position="229"/>
    </location>
</feature>
<gene>
    <name evidence="4" type="ORF">C8A04DRAFT_24614</name>
</gene>
<reference evidence="4" key="1">
    <citation type="journal article" date="2023" name="Mol. Phylogenet. Evol.">
        <title>Genome-scale phylogeny and comparative genomics of the fungal order Sordariales.</title>
        <authorList>
            <person name="Hensen N."/>
            <person name="Bonometti L."/>
            <person name="Westerberg I."/>
            <person name="Brannstrom I.O."/>
            <person name="Guillou S."/>
            <person name="Cros-Aarteil S."/>
            <person name="Calhoun S."/>
            <person name="Haridas S."/>
            <person name="Kuo A."/>
            <person name="Mondo S."/>
            <person name="Pangilinan J."/>
            <person name="Riley R."/>
            <person name="LaButti K."/>
            <person name="Andreopoulos B."/>
            <person name="Lipzen A."/>
            <person name="Chen C."/>
            <person name="Yan M."/>
            <person name="Daum C."/>
            <person name="Ng V."/>
            <person name="Clum A."/>
            <person name="Steindorff A."/>
            <person name="Ohm R.A."/>
            <person name="Martin F."/>
            <person name="Silar P."/>
            <person name="Natvig D.O."/>
            <person name="Lalanne C."/>
            <person name="Gautier V."/>
            <person name="Ament-Velasquez S.L."/>
            <person name="Kruys A."/>
            <person name="Hutchinson M.I."/>
            <person name="Powell A.J."/>
            <person name="Barry K."/>
            <person name="Miller A.N."/>
            <person name="Grigoriev I.V."/>
            <person name="Debuchy R."/>
            <person name="Gladieux P."/>
            <person name="Hiltunen Thoren M."/>
            <person name="Johannesson H."/>
        </authorList>
    </citation>
    <scope>NUCLEOTIDE SEQUENCE</scope>
    <source>
        <strain evidence="4">CBS 141.50</strain>
    </source>
</reference>
<evidence type="ECO:0000256" key="2">
    <source>
        <dbReference type="SAM" id="Phobius"/>
    </source>
</evidence>
<keyword evidence="3" id="KW-0732">Signal</keyword>
<feature type="compositionally biased region" description="Low complexity" evidence="1">
    <location>
        <begin position="425"/>
        <end position="444"/>
    </location>
</feature>
<feature type="region of interest" description="Disordered" evidence="1">
    <location>
        <begin position="189"/>
        <end position="266"/>
    </location>
</feature>
<feature type="compositionally biased region" description="Polar residues" evidence="1">
    <location>
        <begin position="300"/>
        <end position="310"/>
    </location>
</feature>
<evidence type="ECO:0000313" key="4">
    <source>
        <dbReference type="EMBL" id="KAK4147372.1"/>
    </source>
</evidence>
<protein>
    <submittedName>
        <fullName evidence="4">Uncharacterized protein</fullName>
    </submittedName>
</protein>
<feature type="signal peptide" evidence="3">
    <location>
        <begin position="1"/>
        <end position="19"/>
    </location>
</feature>
<keyword evidence="5" id="KW-1185">Reference proteome</keyword>